<sequence length="39" mass="4734">MVERTINRLKHFRRVATRYEKRAVNFLAMVTLACILLWL</sequence>
<gene>
    <name evidence="2" type="ORF">KSZ_02330</name>
</gene>
<keyword evidence="1" id="KW-0472">Membrane</keyword>
<keyword evidence="1" id="KW-0812">Transmembrane</keyword>
<evidence type="ECO:0000313" key="2">
    <source>
        <dbReference type="EMBL" id="GHO82227.1"/>
    </source>
</evidence>
<evidence type="ECO:0008006" key="4">
    <source>
        <dbReference type="Google" id="ProtNLM"/>
    </source>
</evidence>
<comment type="caution">
    <text evidence="2">The sequence shown here is derived from an EMBL/GenBank/DDBJ whole genome shotgun (WGS) entry which is preliminary data.</text>
</comment>
<protein>
    <recommendedName>
        <fullName evidence="4">Transposase DDE domain-containing protein</fullName>
    </recommendedName>
</protein>
<evidence type="ECO:0000313" key="3">
    <source>
        <dbReference type="Proteomes" id="UP000635565"/>
    </source>
</evidence>
<feature type="transmembrane region" description="Helical" evidence="1">
    <location>
        <begin position="21"/>
        <end position="38"/>
    </location>
</feature>
<name>A0ABQ3V7W7_9CHLR</name>
<keyword evidence="1" id="KW-1133">Transmembrane helix</keyword>
<accession>A0ABQ3V7W7</accession>
<keyword evidence="3" id="KW-1185">Reference proteome</keyword>
<proteinExistence type="predicted"/>
<reference evidence="2 3" key="1">
    <citation type="journal article" date="2021" name="Int. J. Syst. Evol. Microbiol.">
        <title>Reticulibacter mediterranei gen. nov., sp. nov., within the new family Reticulibacteraceae fam. nov., and Ktedonospora formicarum gen. nov., sp. nov., Ktedonobacter robiniae sp. nov., Dictyobacter formicarum sp. nov. and Dictyobacter arantiisoli sp. nov., belonging to the class Ktedonobacteria.</title>
        <authorList>
            <person name="Yabe S."/>
            <person name="Zheng Y."/>
            <person name="Wang C.M."/>
            <person name="Sakai Y."/>
            <person name="Abe K."/>
            <person name="Yokota A."/>
            <person name="Donadio S."/>
            <person name="Cavaletti L."/>
            <person name="Monciardini P."/>
        </authorList>
    </citation>
    <scope>NUCLEOTIDE SEQUENCE [LARGE SCALE GENOMIC DNA]</scope>
    <source>
        <strain evidence="2 3">SOSP1-9</strain>
    </source>
</reference>
<organism evidence="2 3">
    <name type="scientific">Dictyobacter formicarum</name>
    <dbReference type="NCBI Taxonomy" id="2778368"/>
    <lineage>
        <taxon>Bacteria</taxon>
        <taxon>Bacillati</taxon>
        <taxon>Chloroflexota</taxon>
        <taxon>Ktedonobacteria</taxon>
        <taxon>Ktedonobacterales</taxon>
        <taxon>Dictyobacteraceae</taxon>
        <taxon>Dictyobacter</taxon>
    </lineage>
</organism>
<dbReference type="Proteomes" id="UP000635565">
    <property type="component" value="Unassembled WGS sequence"/>
</dbReference>
<dbReference type="PROSITE" id="PS51257">
    <property type="entry name" value="PROKAR_LIPOPROTEIN"/>
    <property type="match status" value="1"/>
</dbReference>
<evidence type="ECO:0000256" key="1">
    <source>
        <dbReference type="SAM" id="Phobius"/>
    </source>
</evidence>
<dbReference type="EMBL" id="BNJJ01000001">
    <property type="protein sequence ID" value="GHO82227.1"/>
    <property type="molecule type" value="Genomic_DNA"/>
</dbReference>